<dbReference type="EMBL" id="CP019082">
    <property type="protein sequence ID" value="APW62576.1"/>
    <property type="molecule type" value="Genomic_DNA"/>
</dbReference>
<dbReference type="GO" id="GO:0006355">
    <property type="term" value="P:regulation of DNA-templated transcription"/>
    <property type="evidence" value="ECO:0007669"/>
    <property type="project" value="InterPro"/>
</dbReference>
<dbReference type="InterPro" id="IPR058031">
    <property type="entry name" value="AAA_lid_NorR"/>
</dbReference>
<dbReference type="InterPro" id="IPR025943">
    <property type="entry name" value="Sigma_54_int_dom_ATP-bd_2"/>
</dbReference>
<evidence type="ECO:0000256" key="5">
    <source>
        <dbReference type="ARBA" id="ARBA00023163"/>
    </source>
</evidence>
<keyword evidence="1" id="KW-0547">Nucleotide-binding</keyword>
<dbReference type="AlphaFoldDB" id="A0A1U7CUJ8"/>
<dbReference type="Pfam" id="PF25601">
    <property type="entry name" value="AAA_lid_14"/>
    <property type="match status" value="1"/>
</dbReference>
<reference evidence="10" key="1">
    <citation type="submission" date="2016-12" db="EMBL/GenBank/DDBJ databases">
        <title>Comparative genomics of four Isosphaeraceae planctomycetes: a common pool of plasmids and glycoside hydrolase genes.</title>
        <authorList>
            <person name="Ivanova A."/>
        </authorList>
    </citation>
    <scope>NUCLEOTIDE SEQUENCE [LARGE SCALE GENOMIC DNA]</scope>
    <source>
        <strain evidence="10">PX4</strain>
    </source>
</reference>
<dbReference type="Gene3D" id="3.40.50.2300">
    <property type="match status" value="1"/>
</dbReference>
<accession>A0A1U7CUJ8</accession>
<dbReference type="InterPro" id="IPR003593">
    <property type="entry name" value="AAA+_ATPase"/>
</dbReference>
<dbReference type="GO" id="GO:0005524">
    <property type="term" value="F:ATP binding"/>
    <property type="evidence" value="ECO:0007669"/>
    <property type="project" value="UniProtKB-KW"/>
</dbReference>
<dbReference type="SMART" id="SM00448">
    <property type="entry name" value="REC"/>
    <property type="match status" value="1"/>
</dbReference>
<evidence type="ECO:0000259" key="7">
    <source>
        <dbReference type="PROSITE" id="PS50045"/>
    </source>
</evidence>
<evidence type="ECO:0000256" key="1">
    <source>
        <dbReference type="ARBA" id="ARBA00022741"/>
    </source>
</evidence>
<dbReference type="CDD" id="cd00009">
    <property type="entry name" value="AAA"/>
    <property type="match status" value="1"/>
</dbReference>
<evidence type="ECO:0000259" key="8">
    <source>
        <dbReference type="PROSITE" id="PS50110"/>
    </source>
</evidence>
<evidence type="ECO:0000313" key="9">
    <source>
        <dbReference type="EMBL" id="APW62576.1"/>
    </source>
</evidence>
<dbReference type="InterPro" id="IPR002197">
    <property type="entry name" value="HTH_Fis"/>
</dbReference>
<evidence type="ECO:0000256" key="3">
    <source>
        <dbReference type="ARBA" id="ARBA00023015"/>
    </source>
</evidence>
<keyword evidence="6" id="KW-0597">Phosphoprotein</keyword>
<evidence type="ECO:0000313" key="10">
    <source>
        <dbReference type="Proteomes" id="UP000186309"/>
    </source>
</evidence>
<keyword evidence="3" id="KW-0805">Transcription regulation</keyword>
<dbReference type="PROSITE" id="PS00675">
    <property type="entry name" value="SIGMA54_INTERACT_1"/>
    <property type="match status" value="1"/>
</dbReference>
<dbReference type="CDD" id="cd00156">
    <property type="entry name" value="REC"/>
    <property type="match status" value="1"/>
</dbReference>
<dbReference type="PROSITE" id="PS00688">
    <property type="entry name" value="SIGMA54_INTERACT_3"/>
    <property type="match status" value="1"/>
</dbReference>
<dbReference type="KEGG" id="pbor:BSF38_04124"/>
<dbReference type="PROSITE" id="PS50045">
    <property type="entry name" value="SIGMA54_INTERACT_4"/>
    <property type="match status" value="1"/>
</dbReference>
<dbReference type="InterPro" id="IPR009057">
    <property type="entry name" value="Homeodomain-like_sf"/>
</dbReference>
<dbReference type="FunFam" id="3.40.50.300:FF:000006">
    <property type="entry name" value="DNA-binding transcriptional regulator NtrC"/>
    <property type="match status" value="1"/>
</dbReference>
<evidence type="ECO:0000256" key="2">
    <source>
        <dbReference type="ARBA" id="ARBA00022840"/>
    </source>
</evidence>
<dbReference type="InterPro" id="IPR011006">
    <property type="entry name" value="CheY-like_superfamily"/>
</dbReference>
<evidence type="ECO:0000256" key="6">
    <source>
        <dbReference type="PROSITE-ProRule" id="PRU00169"/>
    </source>
</evidence>
<dbReference type="RefSeq" id="WP_237170543.1">
    <property type="nucleotide sequence ID" value="NZ_CP019082.1"/>
</dbReference>
<sequence>MIDKSRRGGLRILFADDEAHLRDLMQMELPRLGHEVTVCPDGTAALRALERGSYDAALLDIRMPGITGIDVLTQIRQLSPDTQVILLTGHATVDTAVQALRLGAFDYLTKPCKWAELEVILSRVAERRDMANKNTALETRLKAAEGAPLLIGETPAMQQVRRLIETIAPTDATVMILGETGTGKELVARNLHEKSDRAQRVFIPVNCGALPENLVESELFGHRKGAFTGAEMNRKGLFEVANGGTLFLDEVGELDKSVQVKLLRFLEAGEIRRVGENEPFRVDVRVVCATNRDLRDMVAHELFREDLFFRLNTFEIVLPPLRERRLDVPELARHMLSRHAARRGLMETSISAEAVDVLTACDWPGNIRELANAVERALILAGNGPIRPEHLPTQHPSSKVRAQHAGAAQPIGSPHFAIPDGAPTLRDIEMSYIQVVLEKHNGNKPAASKELGISLKTLYNKINQLQQM</sequence>
<dbReference type="PROSITE" id="PS50110">
    <property type="entry name" value="RESPONSE_REGULATORY"/>
    <property type="match status" value="1"/>
</dbReference>
<keyword evidence="5" id="KW-0804">Transcription</keyword>
<keyword evidence="10" id="KW-1185">Reference proteome</keyword>
<feature type="domain" description="Response regulatory" evidence="8">
    <location>
        <begin position="11"/>
        <end position="125"/>
    </location>
</feature>
<feature type="modified residue" description="4-aspartylphosphate" evidence="6">
    <location>
        <position position="60"/>
    </location>
</feature>
<dbReference type="Pfam" id="PF00158">
    <property type="entry name" value="Sigma54_activat"/>
    <property type="match status" value="1"/>
</dbReference>
<dbReference type="Gene3D" id="3.40.50.300">
    <property type="entry name" value="P-loop containing nucleotide triphosphate hydrolases"/>
    <property type="match status" value="1"/>
</dbReference>
<dbReference type="SMART" id="SM00382">
    <property type="entry name" value="AAA"/>
    <property type="match status" value="1"/>
</dbReference>
<dbReference type="STRING" id="1387353.BSF38_04124"/>
<feature type="domain" description="Sigma-54 factor interaction" evidence="7">
    <location>
        <begin position="150"/>
        <end position="379"/>
    </location>
</feature>
<dbReference type="PANTHER" id="PTHR32071:SF100">
    <property type="entry name" value="RESPONSE REGULATOR PROTEIN PILR"/>
    <property type="match status" value="1"/>
</dbReference>
<dbReference type="PANTHER" id="PTHR32071">
    <property type="entry name" value="TRANSCRIPTIONAL REGULATORY PROTEIN"/>
    <property type="match status" value="1"/>
</dbReference>
<gene>
    <name evidence="9" type="primary">zraR_7</name>
    <name evidence="9" type="ORF">BSF38_04124</name>
</gene>
<dbReference type="SUPFAM" id="SSF52540">
    <property type="entry name" value="P-loop containing nucleoside triphosphate hydrolases"/>
    <property type="match status" value="1"/>
</dbReference>
<dbReference type="Gene3D" id="1.10.8.60">
    <property type="match status" value="1"/>
</dbReference>
<dbReference type="Gene3D" id="1.10.10.60">
    <property type="entry name" value="Homeodomain-like"/>
    <property type="match status" value="1"/>
</dbReference>
<dbReference type="InterPro" id="IPR025944">
    <property type="entry name" value="Sigma_54_int_dom_CS"/>
</dbReference>
<dbReference type="GO" id="GO:0043565">
    <property type="term" value="F:sequence-specific DNA binding"/>
    <property type="evidence" value="ECO:0007669"/>
    <property type="project" value="InterPro"/>
</dbReference>
<keyword evidence="2" id="KW-0067">ATP-binding</keyword>
<evidence type="ECO:0000256" key="4">
    <source>
        <dbReference type="ARBA" id="ARBA00023125"/>
    </source>
</evidence>
<protein>
    <submittedName>
        <fullName evidence="9">Transcriptional regulatory protein ZraR</fullName>
    </submittedName>
</protein>
<dbReference type="Pfam" id="PF00072">
    <property type="entry name" value="Response_reg"/>
    <property type="match status" value="1"/>
</dbReference>
<dbReference type="InterPro" id="IPR027417">
    <property type="entry name" value="P-loop_NTPase"/>
</dbReference>
<dbReference type="InterPro" id="IPR002078">
    <property type="entry name" value="Sigma_54_int"/>
</dbReference>
<dbReference type="SUPFAM" id="SSF52172">
    <property type="entry name" value="CheY-like"/>
    <property type="match status" value="1"/>
</dbReference>
<keyword evidence="4" id="KW-0238">DNA-binding</keyword>
<dbReference type="Proteomes" id="UP000186309">
    <property type="component" value="Chromosome"/>
</dbReference>
<name>A0A1U7CUJ8_9BACT</name>
<dbReference type="InterPro" id="IPR025662">
    <property type="entry name" value="Sigma_54_int_dom_ATP-bd_1"/>
</dbReference>
<dbReference type="PROSITE" id="PS00676">
    <property type="entry name" value="SIGMA54_INTERACT_2"/>
    <property type="match status" value="1"/>
</dbReference>
<dbReference type="GO" id="GO:0000160">
    <property type="term" value="P:phosphorelay signal transduction system"/>
    <property type="evidence" value="ECO:0007669"/>
    <property type="project" value="InterPro"/>
</dbReference>
<proteinExistence type="predicted"/>
<dbReference type="InterPro" id="IPR001789">
    <property type="entry name" value="Sig_transdc_resp-reg_receiver"/>
</dbReference>
<organism evidence="9 10">
    <name type="scientific">Paludisphaera borealis</name>
    <dbReference type="NCBI Taxonomy" id="1387353"/>
    <lineage>
        <taxon>Bacteria</taxon>
        <taxon>Pseudomonadati</taxon>
        <taxon>Planctomycetota</taxon>
        <taxon>Planctomycetia</taxon>
        <taxon>Isosphaerales</taxon>
        <taxon>Isosphaeraceae</taxon>
        <taxon>Paludisphaera</taxon>
    </lineage>
</organism>
<dbReference type="Pfam" id="PF02954">
    <property type="entry name" value="HTH_8"/>
    <property type="match status" value="1"/>
</dbReference>
<dbReference type="SUPFAM" id="SSF46689">
    <property type="entry name" value="Homeodomain-like"/>
    <property type="match status" value="1"/>
</dbReference>